<reference evidence="2" key="1">
    <citation type="submission" date="2022-11" db="UniProtKB">
        <authorList>
            <consortium name="WormBaseParasite"/>
        </authorList>
    </citation>
    <scope>IDENTIFICATION</scope>
</reference>
<accession>A0A914E3D9</accession>
<sequence length="77" mass="8539">MGLIIMSCIGWISVINPLTAIIFISPYRQAIVKKFQSFYCPNSVQEPSRFSSSSPIPPIATISENPNLNRGLYYSVA</sequence>
<dbReference type="Proteomes" id="UP000887540">
    <property type="component" value="Unplaced"/>
</dbReference>
<organism evidence="1 2">
    <name type="scientific">Acrobeloides nanus</name>
    <dbReference type="NCBI Taxonomy" id="290746"/>
    <lineage>
        <taxon>Eukaryota</taxon>
        <taxon>Metazoa</taxon>
        <taxon>Ecdysozoa</taxon>
        <taxon>Nematoda</taxon>
        <taxon>Chromadorea</taxon>
        <taxon>Rhabditida</taxon>
        <taxon>Tylenchina</taxon>
        <taxon>Cephalobomorpha</taxon>
        <taxon>Cephaloboidea</taxon>
        <taxon>Cephalobidae</taxon>
        <taxon>Acrobeloides</taxon>
    </lineage>
</organism>
<evidence type="ECO:0000313" key="1">
    <source>
        <dbReference type="Proteomes" id="UP000887540"/>
    </source>
</evidence>
<proteinExistence type="predicted"/>
<name>A0A914E3D9_9BILA</name>
<keyword evidence="1" id="KW-1185">Reference proteome</keyword>
<protein>
    <submittedName>
        <fullName evidence="2">NADH:ubiquinone reductase (H(+)-translocating)</fullName>
    </submittedName>
</protein>
<evidence type="ECO:0000313" key="2">
    <source>
        <dbReference type="WBParaSite" id="ACRNAN_scaffold516.g24948.t1"/>
    </source>
</evidence>
<dbReference type="WBParaSite" id="ACRNAN_scaffold516.g24948.t1">
    <property type="protein sequence ID" value="ACRNAN_scaffold516.g24948.t1"/>
    <property type="gene ID" value="ACRNAN_scaffold516.g24948"/>
</dbReference>
<dbReference type="AlphaFoldDB" id="A0A914E3D9"/>